<accession>A0AAV8VAE9</accession>
<feature type="compositionally biased region" description="Basic and acidic residues" evidence="1">
    <location>
        <begin position="1"/>
        <end position="13"/>
    </location>
</feature>
<sequence length="219" mass="24636">MKDGGEDIPKNRPSDSSGDDIVATQKFTKNTVDSKTVVVAPPPRPPKPTYKASTPCYLNLTPSKTSKEAGGNEEPTASKESQKILTDELYDLPRSHFDESTLRKEAHMRKHFNVEEDQRRIRAAPSPTPPSLGRSHDSLLSQNDNEQIYHYLASKIEYLDLDLDSTNSNFSGSSTKAASARNQKDTVYKEVDFMKTQAFNITRNNLEKERQEPITFSKK</sequence>
<evidence type="ECO:0000313" key="3">
    <source>
        <dbReference type="Proteomes" id="UP001159042"/>
    </source>
</evidence>
<organism evidence="2 3">
    <name type="scientific">Exocentrus adspersus</name>
    <dbReference type="NCBI Taxonomy" id="1586481"/>
    <lineage>
        <taxon>Eukaryota</taxon>
        <taxon>Metazoa</taxon>
        <taxon>Ecdysozoa</taxon>
        <taxon>Arthropoda</taxon>
        <taxon>Hexapoda</taxon>
        <taxon>Insecta</taxon>
        <taxon>Pterygota</taxon>
        <taxon>Neoptera</taxon>
        <taxon>Endopterygota</taxon>
        <taxon>Coleoptera</taxon>
        <taxon>Polyphaga</taxon>
        <taxon>Cucujiformia</taxon>
        <taxon>Chrysomeloidea</taxon>
        <taxon>Cerambycidae</taxon>
        <taxon>Lamiinae</taxon>
        <taxon>Acanthocinini</taxon>
        <taxon>Exocentrus</taxon>
    </lineage>
</organism>
<evidence type="ECO:0000313" key="2">
    <source>
        <dbReference type="EMBL" id="KAJ8911145.1"/>
    </source>
</evidence>
<feature type="region of interest" description="Disordered" evidence="1">
    <location>
        <begin position="1"/>
        <end position="20"/>
    </location>
</feature>
<keyword evidence="3" id="KW-1185">Reference proteome</keyword>
<reference evidence="2 3" key="1">
    <citation type="journal article" date="2023" name="Insect Mol. Biol.">
        <title>Genome sequencing provides insights into the evolution of gene families encoding plant cell wall-degrading enzymes in longhorned beetles.</title>
        <authorList>
            <person name="Shin N.R."/>
            <person name="Okamura Y."/>
            <person name="Kirsch R."/>
            <person name="Pauchet Y."/>
        </authorList>
    </citation>
    <scope>NUCLEOTIDE SEQUENCE [LARGE SCALE GENOMIC DNA]</scope>
    <source>
        <strain evidence="2">EAD_L_NR</strain>
    </source>
</reference>
<protein>
    <submittedName>
        <fullName evidence="2">Uncharacterized protein</fullName>
    </submittedName>
</protein>
<evidence type="ECO:0000256" key="1">
    <source>
        <dbReference type="SAM" id="MobiDB-lite"/>
    </source>
</evidence>
<gene>
    <name evidence="2" type="ORF">NQ315_004435</name>
</gene>
<feature type="region of interest" description="Disordered" evidence="1">
    <location>
        <begin position="33"/>
        <end position="82"/>
    </location>
</feature>
<dbReference type="AlphaFoldDB" id="A0AAV8VAE9"/>
<feature type="region of interest" description="Disordered" evidence="1">
    <location>
        <begin position="111"/>
        <end position="139"/>
    </location>
</feature>
<dbReference type="Proteomes" id="UP001159042">
    <property type="component" value="Unassembled WGS sequence"/>
</dbReference>
<dbReference type="EMBL" id="JANEYG010000214">
    <property type="protein sequence ID" value="KAJ8911145.1"/>
    <property type="molecule type" value="Genomic_DNA"/>
</dbReference>
<comment type="caution">
    <text evidence="2">The sequence shown here is derived from an EMBL/GenBank/DDBJ whole genome shotgun (WGS) entry which is preliminary data.</text>
</comment>
<name>A0AAV8VAE9_9CUCU</name>
<proteinExistence type="predicted"/>